<feature type="domain" description="Calpain catalytic" evidence="5">
    <location>
        <begin position="90"/>
        <end position="399"/>
    </location>
</feature>
<dbReference type="InterPro" id="IPR022684">
    <property type="entry name" value="Calpain_cysteine_protease"/>
</dbReference>
<sequence length="760" mass="84750">MNLRNQKRRADKAGKASFLQEEKRAGLLVTDELEKALAECTALVERIALDCRAQNRRFRDVEFDLENDRERCLFGLSREDREYSPSDVHRATKIFKNPSFFVDGADSNDIVQGRLGDCWLLSALSTMSTAKGLIEKFCVARDEKVGVYGFIFFRDSSWVTVIIDDLLFTSIPKFEELTPSEQTLYHRDKTLYNTSARTGGKSLYFARSGTEGETWVPLLEKAYAKLHGDYASISGGFSCEAIEDLTGRVSKIQHNSHLNLAFSGVSTFIPTKDILDPNVFWEKELLLATTDRLFGCGFDTLDSTRSGNPDVTVNGLIGGHAYSVLRAVEYNGTRFVVLRNPWGDSEWTGPWSDGAKEWTEEWLPALKHLKHSFGDDGEFVMEYSDFLDNWDLVERTLLFDDTWVMSSQWLQVTARAPSSAWSYGDISFTISIPAPTKTVIVLSKLDERYFSDISGNSCWTFDFVLFKKGEKAIVAQSRLSRFYLRSVNLEVPLEQGEYVVHVRLDRQVNDDVQSYHPGSNCDTRKFARVQTERAKSQSVASNFKPSAVLDNLPIPLDVLAGQDLTELETKVEEAEKRLKAAEAALRKADSAPEAPRKDASDAKKKEKEPITEETATETTIALVHTTTKTKPMAQPKKPVVVSPDADTDAGGDYEDDNENTGADFEVDLDNIPTSIADEDLGLRSAAGSPVPAMWDVRSGSDSDSDSDSEYQPELKESGYSNDTVVLGLRVYTRRDAPAVVGGQLRHKMKACLVAVVESAL</sequence>
<evidence type="ECO:0000256" key="3">
    <source>
        <dbReference type="PROSITE-ProRule" id="PRU00239"/>
    </source>
</evidence>
<evidence type="ECO:0000256" key="4">
    <source>
        <dbReference type="SAM" id="MobiDB-lite"/>
    </source>
</evidence>
<feature type="region of interest" description="Disordered" evidence="4">
    <location>
        <begin position="683"/>
        <end position="715"/>
    </location>
</feature>
<dbReference type="AlphaFoldDB" id="A0AAD7MAX7"/>
<dbReference type="InterPro" id="IPR000169">
    <property type="entry name" value="Pept_cys_AS"/>
</dbReference>
<name>A0AAD7MAX7_MYCRO</name>
<feature type="active site" evidence="2 3">
    <location>
        <position position="118"/>
    </location>
</feature>
<dbReference type="GO" id="GO:0004198">
    <property type="term" value="F:calcium-dependent cysteine-type endopeptidase activity"/>
    <property type="evidence" value="ECO:0007669"/>
    <property type="project" value="InterPro"/>
</dbReference>
<keyword evidence="3" id="KW-0645">Protease</keyword>
<accession>A0AAD7MAX7</accession>
<comment type="caution">
    <text evidence="6">The sequence shown here is derived from an EMBL/GenBank/DDBJ whole genome shotgun (WGS) entry which is preliminary data.</text>
</comment>
<organism evidence="6 7">
    <name type="scientific">Mycena rosella</name>
    <name type="common">Pink bonnet</name>
    <name type="synonym">Agaricus rosellus</name>
    <dbReference type="NCBI Taxonomy" id="1033263"/>
    <lineage>
        <taxon>Eukaryota</taxon>
        <taxon>Fungi</taxon>
        <taxon>Dikarya</taxon>
        <taxon>Basidiomycota</taxon>
        <taxon>Agaricomycotina</taxon>
        <taxon>Agaricomycetes</taxon>
        <taxon>Agaricomycetidae</taxon>
        <taxon>Agaricales</taxon>
        <taxon>Marasmiineae</taxon>
        <taxon>Mycenaceae</taxon>
        <taxon>Mycena</taxon>
    </lineage>
</organism>
<feature type="compositionally biased region" description="Basic and acidic residues" evidence="4">
    <location>
        <begin position="582"/>
        <end position="610"/>
    </location>
</feature>
<dbReference type="InterPro" id="IPR001300">
    <property type="entry name" value="Peptidase_C2_calpain_cat"/>
</dbReference>
<dbReference type="SUPFAM" id="SSF54001">
    <property type="entry name" value="Cysteine proteinases"/>
    <property type="match status" value="1"/>
</dbReference>
<reference evidence="6" key="1">
    <citation type="submission" date="2023-03" db="EMBL/GenBank/DDBJ databases">
        <title>Massive genome expansion in bonnet fungi (Mycena s.s.) driven by repeated elements and novel gene families across ecological guilds.</title>
        <authorList>
            <consortium name="Lawrence Berkeley National Laboratory"/>
            <person name="Harder C.B."/>
            <person name="Miyauchi S."/>
            <person name="Viragh M."/>
            <person name="Kuo A."/>
            <person name="Thoen E."/>
            <person name="Andreopoulos B."/>
            <person name="Lu D."/>
            <person name="Skrede I."/>
            <person name="Drula E."/>
            <person name="Henrissat B."/>
            <person name="Morin E."/>
            <person name="Kohler A."/>
            <person name="Barry K."/>
            <person name="LaButti K."/>
            <person name="Morin E."/>
            <person name="Salamov A."/>
            <person name="Lipzen A."/>
            <person name="Mereny Z."/>
            <person name="Hegedus B."/>
            <person name="Baldrian P."/>
            <person name="Stursova M."/>
            <person name="Weitz H."/>
            <person name="Taylor A."/>
            <person name="Grigoriev I.V."/>
            <person name="Nagy L.G."/>
            <person name="Martin F."/>
            <person name="Kauserud H."/>
        </authorList>
    </citation>
    <scope>NUCLEOTIDE SEQUENCE</scope>
    <source>
        <strain evidence="6">CBHHK067</strain>
    </source>
</reference>
<dbReference type="PROSITE" id="PS00139">
    <property type="entry name" value="THIOL_PROTEASE_CYS"/>
    <property type="match status" value="1"/>
</dbReference>
<dbReference type="SMART" id="SM00230">
    <property type="entry name" value="CysPc"/>
    <property type="match status" value="1"/>
</dbReference>
<comment type="similarity">
    <text evidence="1">Belongs to the peptidase C2 family.</text>
</comment>
<evidence type="ECO:0000256" key="2">
    <source>
        <dbReference type="PIRSR" id="PIRSR622684-1"/>
    </source>
</evidence>
<feature type="active site" evidence="2 3">
    <location>
        <position position="320"/>
    </location>
</feature>
<dbReference type="Gene3D" id="3.90.70.10">
    <property type="entry name" value="Cysteine proteinases"/>
    <property type="match status" value="1"/>
</dbReference>
<protein>
    <recommendedName>
        <fullName evidence="5">Calpain catalytic domain-containing protein</fullName>
    </recommendedName>
</protein>
<dbReference type="EMBL" id="JARKIE010000003">
    <property type="protein sequence ID" value="KAJ7708663.1"/>
    <property type="molecule type" value="Genomic_DNA"/>
</dbReference>
<dbReference type="InterPro" id="IPR038765">
    <property type="entry name" value="Papain-like_cys_pep_sf"/>
</dbReference>
<keyword evidence="3" id="KW-0788">Thiol protease</keyword>
<keyword evidence="7" id="KW-1185">Reference proteome</keyword>
<evidence type="ECO:0000259" key="5">
    <source>
        <dbReference type="PROSITE" id="PS50203"/>
    </source>
</evidence>
<dbReference type="Pfam" id="PF00648">
    <property type="entry name" value="Peptidase_C2"/>
    <property type="match status" value="1"/>
</dbReference>
<dbReference type="Proteomes" id="UP001221757">
    <property type="component" value="Unassembled WGS sequence"/>
</dbReference>
<dbReference type="PROSITE" id="PS50203">
    <property type="entry name" value="CALPAIN_CAT"/>
    <property type="match status" value="1"/>
</dbReference>
<dbReference type="PANTHER" id="PTHR10183">
    <property type="entry name" value="CALPAIN"/>
    <property type="match status" value="1"/>
</dbReference>
<evidence type="ECO:0000256" key="1">
    <source>
        <dbReference type="ARBA" id="ARBA00007623"/>
    </source>
</evidence>
<dbReference type="CDD" id="cd00044">
    <property type="entry name" value="CysPc"/>
    <property type="match status" value="1"/>
</dbReference>
<feature type="active site" evidence="2 3">
    <location>
        <position position="340"/>
    </location>
</feature>
<feature type="compositionally biased region" description="Low complexity" evidence="4">
    <location>
        <begin position="612"/>
        <end position="621"/>
    </location>
</feature>
<gene>
    <name evidence="6" type="ORF">B0H17DRAFT_1030404</name>
</gene>
<evidence type="ECO:0000313" key="7">
    <source>
        <dbReference type="Proteomes" id="UP001221757"/>
    </source>
</evidence>
<keyword evidence="3" id="KW-0378">Hydrolase</keyword>
<dbReference type="GO" id="GO:0006508">
    <property type="term" value="P:proteolysis"/>
    <property type="evidence" value="ECO:0007669"/>
    <property type="project" value="UniProtKB-KW"/>
</dbReference>
<dbReference type="PRINTS" id="PR00704">
    <property type="entry name" value="CALPAIN"/>
</dbReference>
<proteinExistence type="inferred from homology"/>
<feature type="region of interest" description="Disordered" evidence="4">
    <location>
        <begin position="582"/>
        <end position="664"/>
    </location>
</feature>
<feature type="compositionally biased region" description="Acidic residues" evidence="4">
    <location>
        <begin position="645"/>
        <end position="664"/>
    </location>
</feature>
<evidence type="ECO:0000313" key="6">
    <source>
        <dbReference type="EMBL" id="KAJ7708663.1"/>
    </source>
</evidence>
<dbReference type="PANTHER" id="PTHR10183:SF425">
    <property type="entry name" value="CALPAIN-5"/>
    <property type="match status" value="1"/>
</dbReference>